<accession>A0A812XS06</accession>
<organism evidence="6 7">
    <name type="scientific">Symbiodinium pilosum</name>
    <name type="common">Dinoflagellate</name>
    <dbReference type="NCBI Taxonomy" id="2952"/>
    <lineage>
        <taxon>Eukaryota</taxon>
        <taxon>Sar</taxon>
        <taxon>Alveolata</taxon>
        <taxon>Dinophyceae</taxon>
        <taxon>Suessiales</taxon>
        <taxon>Symbiodiniaceae</taxon>
        <taxon>Symbiodinium</taxon>
    </lineage>
</organism>
<dbReference type="AlphaFoldDB" id="A0A812XS06"/>
<dbReference type="PANTHER" id="PTHR43788">
    <property type="entry name" value="DNA2/NAM7 HELICASE FAMILY MEMBER"/>
    <property type="match status" value="1"/>
</dbReference>
<evidence type="ECO:0000256" key="3">
    <source>
        <dbReference type="ARBA" id="ARBA00022806"/>
    </source>
</evidence>
<evidence type="ECO:0000256" key="1">
    <source>
        <dbReference type="ARBA" id="ARBA00022741"/>
    </source>
</evidence>
<evidence type="ECO:0000256" key="4">
    <source>
        <dbReference type="ARBA" id="ARBA00022840"/>
    </source>
</evidence>
<evidence type="ECO:0000313" key="7">
    <source>
        <dbReference type="Proteomes" id="UP000649617"/>
    </source>
</evidence>
<dbReference type="GO" id="GO:0005694">
    <property type="term" value="C:chromosome"/>
    <property type="evidence" value="ECO:0007669"/>
    <property type="project" value="UniProtKB-ARBA"/>
</dbReference>
<keyword evidence="1" id="KW-0547">Nucleotide-binding</keyword>
<keyword evidence="4" id="KW-0067">ATP-binding</keyword>
<dbReference type="Pfam" id="PF13087">
    <property type="entry name" value="AAA_12"/>
    <property type="match status" value="1"/>
</dbReference>
<evidence type="ECO:0000256" key="2">
    <source>
        <dbReference type="ARBA" id="ARBA00022801"/>
    </source>
</evidence>
<dbReference type="CDD" id="cd18808">
    <property type="entry name" value="SF1_C_Upf1"/>
    <property type="match status" value="1"/>
</dbReference>
<feature type="domain" description="DNA2/NAM7 helicase-like C-terminal" evidence="5">
    <location>
        <begin position="6"/>
        <end position="131"/>
    </location>
</feature>
<sequence length="204" mass="23374">MGPSARETQEHESKMNAAEAEKVVHIVESVLDAGCTAEDLGIVTPYMAQVRLLRTSWRNRCKERGAKWNASRISRALEIASVDNFQGREKELIVFSAVRNNSAGRVGFLADWRRLNVMLTRARRGLVVVGHGQTLQKDPYWSKWLRWCADHRVIVDKQAWHDIVRAAKRTAANQHAKSLIHRLFEFEQVQGCRARKGHLHMLSR</sequence>
<dbReference type="OrthoDB" id="6513042at2759"/>
<keyword evidence="2" id="KW-0378">Hydrolase</keyword>
<dbReference type="InterPro" id="IPR047187">
    <property type="entry name" value="SF1_C_Upf1"/>
</dbReference>
<dbReference type="SUPFAM" id="SSF52540">
    <property type="entry name" value="P-loop containing nucleoside triphosphate hydrolases"/>
    <property type="match status" value="1"/>
</dbReference>
<dbReference type="EMBL" id="CAJNIZ010046138">
    <property type="protein sequence ID" value="CAE7740897.1"/>
    <property type="molecule type" value="Genomic_DNA"/>
</dbReference>
<evidence type="ECO:0000313" key="6">
    <source>
        <dbReference type="EMBL" id="CAE7740897.1"/>
    </source>
</evidence>
<dbReference type="InterPro" id="IPR041679">
    <property type="entry name" value="DNA2/NAM7-like_C"/>
</dbReference>
<comment type="caution">
    <text evidence="6">The sequence shown here is derived from an EMBL/GenBank/DDBJ whole genome shotgun (WGS) entry which is preliminary data.</text>
</comment>
<dbReference type="GO" id="GO:0005524">
    <property type="term" value="F:ATP binding"/>
    <property type="evidence" value="ECO:0007669"/>
    <property type="project" value="UniProtKB-KW"/>
</dbReference>
<keyword evidence="3" id="KW-0347">Helicase</keyword>
<proteinExistence type="predicted"/>
<dbReference type="GO" id="GO:0016787">
    <property type="term" value="F:hydrolase activity"/>
    <property type="evidence" value="ECO:0007669"/>
    <property type="project" value="UniProtKB-KW"/>
</dbReference>
<dbReference type="PANTHER" id="PTHR43788:SF8">
    <property type="entry name" value="DNA-BINDING PROTEIN SMUBP-2"/>
    <property type="match status" value="1"/>
</dbReference>
<keyword evidence="7" id="KW-1185">Reference proteome</keyword>
<gene>
    <name evidence="6" type="primary">UPF1</name>
    <name evidence="6" type="ORF">SPIL2461_LOCUS21318</name>
</gene>
<dbReference type="Proteomes" id="UP000649617">
    <property type="component" value="Unassembled WGS sequence"/>
</dbReference>
<reference evidence="6" key="1">
    <citation type="submission" date="2021-02" db="EMBL/GenBank/DDBJ databases">
        <authorList>
            <person name="Dougan E. K."/>
            <person name="Rhodes N."/>
            <person name="Thang M."/>
            <person name="Chan C."/>
        </authorList>
    </citation>
    <scope>NUCLEOTIDE SEQUENCE</scope>
</reference>
<dbReference type="InterPro" id="IPR027417">
    <property type="entry name" value="P-loop_NTPase"/>
</dbReference>
<dbReference type="GO" id="GO:0043139">
    <property type="term" value="F:5'-3' DNA helicase activity"/>
    <property type="evidence" value="ECO:0007669"/>
    <property type="project" value="TreeGrafter"/>
</dbReference>
<dbReference type="Gene3D" id="3.40.50.300">
    <property type="entry name" value="P-loop containing nucleotide triphosphate hydrolases"/>
    <property type="match status" value="1"/>
</dbReference>
<name>A0A812XS06_SYMPI</name>
<protein>
    <submittedName>
        <fullName evidence="6">UPF1 protein</fullName>
    </submittedName>
</protein>
<dbReference type="FunFam" id="3.40.50.300:FF:000326">
    <property type="entry name" value="P-loop containing nucleoside triphosphate hydrolase"/>
    <property type="match status" value="1"/>
</dbReference>
<evidence type="ECO:0000259" key="5">
    <source>
        <dbReference type="Pfam" id="PF13087"/>
    </source>
</evidence>
<dbReference type="InterPro" id="IPR050534">
    <property type="entry name" value="Coronavir_polyprotein_1ab"/>
</dbReference>